<keyword evidence="2" id="KW-1185">Reference proteome</keyword>
<reference evidence="1 2" key="1">
    <citation type="submission" date="2012-08" db="EMBL/GenBank/DDBJ databases">
        <title>Oryza genome evolution.</title>
        <authorList>
            <person name="Wing R.A."/>
        </authorList>
    </citation>
    <scope>NUCLEOTIDE SEQUENCE</scope>
</reference>
<evidence type="ECO:0000313" key="1">
    <source>
        <dbReference type="EnsemblPlants" id="LPERR03G17880.1"/>
    </source>
</evidence>
<organism evidence="1 2">
    <name type="scientific">Leersia perrieri</name>
    <dbReference type="NCBI Taxonomy" id="77586"/>
    <lineage>
        <taxon>Eukaryota</taxon>
        <taxon>Viridiplantae</taxon>
        <taxon>Streptophyta</taxon>
        <taxon>Embryophyta</taxon>
        <taxon>Tracheophyta</taxon>
        <taxon>Spermatophyta</taxon>
        <taxon>Magnoliopsida</taxon>
        <taxon>Liliopsida</taxon>
        <taxon>Poales</taxon>
        <taxon>Poaceae</taxon>
        <taxon>BOP clade</taxon>
        <taxon>Oryzoideae</taxon>
        <taxon>Oryzeae</taxon>
        <taxon>Oryzinae</taxon>
        <taxon>Leersia</taxon>
    </lineage>
</organism>
<proteinExistence type="predicted"/>
<reference evidence="2" key="2">
    <citation type="submission" date="2013-12" db="EMBL/GenBank/DDBJ databases">
        <authorList>
            <person name="Yu Y."/>
            <person name="Lee S."/>
            <person name="de Baynast K."/>
            <person name="Wissotski M."/>
            <person name="Liu L."/>
            <person name="Talag J."/>
            <person name="Goicoechea J."/>
            <person name="Angelova A."/>
            <person name="Jetty R."/>
            <person name="Kudrna D."/>
            <person name="Golser W."/>
            <person name="Rivera L."/>
            <person name="Zhang J."/>
            <person name="Wing R."/>
        </authorList>
    </citation>
    <scope>NUCLEOTIDE SEQUENCE</scope>
</reference>
<dbReference type="InterPro" id="IPR038765">
    <property type="entry name" value="Papain-like_cys_pep_sf"/>
</dbReference>
<dbReference type="HOGENOM" id="CLU_1770728_0_0_1"/>
<dbReference type="Gene3D" id="3.40.395.10">
    <property type="entry name" value="Adenoviral Proteinase, Chain A"/>
    <property type="match status" value="1"/>
</dbReference>
<reference evidence="1" key="3">
    <citation type="submission" date="2015-04" db="UniProtKB">
        <authorList>
            <consortium name="EnsemblPlants"/>
        </authorList>
    </citation>
    <scope>IDENTIFICATION</scope>
</reference>
<dbReference type="SUPFAM" id="SSF54001">
    <property type="entry name" value="Cysteine proteinases"/>
    <property type="match status" value="1"/>
</dbReference>
<accession>A0A0D9VV38</accession>
<protein>
    <submittedName>
        <fullName evidence="1">Uncharacterized protein</fullName>
    </submittedName>
</protein>
<sequence>MDPRKVNTHMVKHYLQDTEDNILHFMTQQHFKQTILLPYNTELVLFYFNLTKCTIIVYDSMDTKKSTFAAIFAVIDRAWDRFRASVREQWKERLDRGSLIFQRCAKQKKGTNLCGYCVRDYMHAIADESSKEHKSTVRIKHSYINYV</sequence>
<dbReference type="Proteomes" id="UP000032180">
    <property type="component" value="Chromosome 3"/>
</dbReference>
<dbReference type="EnsemblPlants" id="LPERR03G17880.1">
    <property type="protein sequence ID" value="LPERR03G17880.1"/>
    <property type="gene ID" value="LPERR03G17880"/>
</dbReference>
<name>A0A0D9VV38_9ORYZ</name>
<dbReference type="AlphaFoldDB" id="A0A0D9VV38"/>
<evidence type="ECO:0000313" key="2">
    <source>
        <dbReference type="Proteomes" id="UP000032180"/>
    </source>
</evidence>
<dbReference type="Gramene" id="LPERR03G17880.1">
    <property type="protein sequence ID" value="LPERR03G17880.1"/>
    <property type="gene ID" value="LPERR03G17880"/>
</dbReference>